<dbReference type="OrthoDB" id="9813193at2"/>
<evidence type="ECO:0008006" key="11">
    <source>
        <dbReference type="Google" id="ProtNLM"/>
    </source>
</evidence>
<dbReference type="InterPro" id="IPR051907">
    <property type="entry name" value="DoxX-like_oxidoreductase"/>
</dbReference>
<dbReference type="EMBL" id="ASRX01000002">
    <property type="protein sequence ID" value="EYF08770.1"/>
    <property type="molecule type" value="Genomic_DNA"/>
</dbReference>
<protein>
    <recommendedName>
        <fullName evidence="11">DoxX family protein</fullName>
    </recommendedName>
</protein>
<dbReference type="AlphaFoldDB" id="A0A017TIU5"/>
<keyword evidence="3" id="KW-1003">Cell membrane</keyword>
<sequence>MQRVRFERHEGSGFPLRVVFPDGSWLGVNREHQGLHTGDAHGRITQLLGADQFKAVSPRQFAAAYRKAFGHSIRMHATTATVPRESAVPTAREHHTPEDRESAVPGKYSALPVRLGPVHARDHDRHAHDGSAPQGFRPAGSARHHAEPHLRDPFADHATVPAYAPAPAQSPLRALFYPDPARSGSLGLLLMRVGAGMLLVPHGMHKLVDGARSMAEGLAVRGMPAPFVLAVCATLAESVGGVLIVLGLLTRPAAASACITMLVAWSTMHLGEAQFLGTGKGTPFEYPVLLSVLFLALAVAGPGKYSLDALIFGRRQR</sequence>
<keyword evidence="6 8" id="KW-0472">Membrane</keyword>
<evidence type="ECO:0000313" key="10">
    <source>
        <dbReference type="Proteomes" id="UP000019678"/>
    </source>
</evidence>
<dbReference type="PANTHER" id="PTHR33452:SF1">
    <property type="entry name" value="INNER MEMBRANE PROTEIN YPHA-RELATED"/>
    <property type="match status" value="1"/>
</dbReference>
<evidence type="ECO:0000256" key="4">
    <source>
        <dbReference type="ARBA" id="ARBA00022692"/>
    </source>
</evidence>
<comment type="subcellular location">
    <subcellularLocation>
        <location evidence="1">Cell membrane</location>
        <topology evidence="1">Multi-pass membrane protein</topology>
    </subcellularLocation>
</comment>
<proteinExistence type="inferred from homology"/>
<comment type="caution">
    <text evidence="9">The sequence shown here is derived from an EMBL/GenBank/DDBJ whole genome shotgun (WGS) entry which is preliminary data.</text>
</comment>
<dbReference type="GO" id="GO:0005886">
    <property type="term" value="C:plasma membrane"/>
    <property type="evidence" value="ECO:0007669"/>
    <property type="project" value="UniProtKB-SubCell"/>
</dbReference>
<comment type="similarity">
    <text evidence="2">Belongs to the DoxX family.</text>
</comment>
<dbReference type="RefSeq" id="WP_052373915.1">
    <property type="nucleotide sequence ID" value="NZ_ASRX01000002.1"/>
</dbReference>
<accession>A0A017TIU5</accession>
<dbReference type="eggNOG" id="COG2259">
    <property type="taxonomic scope" value="Bacteria"/>
</dbReference>
<name>A0A017TIU5_9BACT</name>
<keyword evidence="5 8" id="KW-1133">Transmembrane helix</keyword>
<feature type="region of interest" description="Disordered" evidence="7">
    <location>
        <begin position="82"/>
        <end position="104"/>
    </location>
</feature>
<evidence type="ECO:0000313" key="9">
    <source>
        <dbReference type="EMBL" id="EYF08770.1"/>
    </source>
</evidence>
<keyword evidence="4 8" id="KW-0812">Transmembrane</keyword>
<evidence type="ECO:0000256" key="3">
    <source>
        <dbReference type="ARBA" id="ARBA00022475"/>
    </source>
</evidence>
<feature type="compositionally biased region" description="Basic and acidic residues" evidence="7">
    <location>
        <begin position="91"/>
        <end position="102"/>
    </location>
</feature>
<dbReference type="PANTHER" id="PTHR33452">
    <property type="entry name" value="OXIDOREDUCTASE CATD-RELATED"/>
    <property type="match status" value="1"/>
</dbReference>
<gene>
    <name evidence="9" type="ORF">CAP_2631</name>
</gene>
<dbReference type="STRING" id="1192034.CAP_2631"/>
<feature type="region of interest" description="Disordered" evidence="7">
    <location>
        <begin position="120"/>
        <end position="146"/>
    </location>
</feature>
<organism evidence="9 10">
    <name type="scientific">Chondromyces apiculatus DSM 436</name>
    <dbReference type="NCBI Taxonomy" id="1192034"/>
    <lineage>
        <taxon>Bacteria</taxon>
        <taxon>Pseudomonadati</taxon>
        <taxon>Myxococcota</taxon>
        <taxon>Polyangia</taxon>
        <taxon>Polyangiales</taxon>
        <taxon>Polyangiaceae</taxon>
        <taxon>Chondromyces</taxon>
    </lineage>
</organism>
<reference evidence="9 10" key="1">
    <citation type="submission" date="2013-05" db="EMBL/GenBank/DDBJ databases">
        <title>Genome assembly of Chondromyces apiculatus DSM 436.</title>
        <authorList>
            <person name="Sharma G."/>
            <person name="Khatri I."/>
            <person name="Kaur C."/>
            <person name="Mayilraj S."/>
            <person name="Subramanian S."/>
        </authorList>
    </citation>
    <scope>NUCLEOTIDE SEQUENCE [LARGE SCALE GENOMIC DNA]</scope>
    <source>
        <strain evidence="9 10">DSM 436</strain>
    </source>
</reference>
<dbReference type="Pfam" id="PF07681">
    <property type="entry name" value="DoxX"/>
    <property type="match status" value="1"/>
</dbReference>
<evidence type="ECO:0000256" key="1">
    <source>
        <dbReference type="ARBA" id="ARBA00004651"/>
    </source>
</evidence>
<evidence type="ECO:0000256" key="8">
    <source>
        <dbReference type="SAM" id="Phobius"/>
    </source>
</evidence>
<feature type="compositionally biased region" description="Basic and acidic residues" evidence="7">
    <location>
        <begin position="120"/>
        <end position="129"/>
    </location>
</feature>
<evidence type="ECO:0000256" key="6">
    <source>
        <dbReference type="ARBA" id="ARBA00023136"/>
    </source>
</evidence>
<evidence type="ECO:0000256" key="2">
    <source>
        <dbReference type="ARBA" id="ARBA00006679"/>
    </source>
</evidence>
<dbReference type="Proteomes" id="UP000019678">
    <property type="component" value="Unassembled WGS sequence"/>
</dbReference>
<feature type="transmembrane region" description="Helical" evidence="8">
    <location>
        <begin position="286"/>
        <end position="307"/>
    </location>
</feature>
<evidence type="ECO:0000256" key="7">
    <source>
        <dbReference type="SAM" id="MobiDB-lite"/>
    </source>
</evidence>
<evidence type="ECO:0000256" key="5">
    <source>
        <dbReference type="ARBA" id="ARBA00022989"/>
    </source>
</evidence>
<keyword evidence="10" id="KW-1185">Reference proteome</keyword>
<feature type="transmembrane region" description="Helical" evidence="8">
    <location>
        <begin position="224"/>
        <end position="246"/>
    </location>
</feature>
<dbReference type="InterPro" id="IPR032808">
    <property type="entry name" value="DoxX"/>
</dbReference>
<feature type="transmembrane region" description="Helical" evidence="8">
    <location>
        <begin position="253"/>
        <end position="271"/>
    </location>
</feature>